<feature type="domain" description="OmpR/PhoB-type" evidence="3">
    <location>
        <begin position="148"/>
        <end position="246"/>
    </location>
</feature>
<evidence type="ECO:0000256" key="2">
    <source>
        <dbReference type="PROSITE-ProRule" id="PRU01091"/>
    </source>
</evidence>
<dbReference type="KEGG" id="pry:Prubr_31300"/>
<gene>
    <name evidence="4" type="ORF">Prubr_31300</name>
</gene>
<dbReference type="InterPro" id="IPR001867">
    <property type="entry name" value="OmpR/PhoB-type_DNA-bd"/>
</dbReference>
<dbReference type="SUPFAM" id="SSF46894">
    <property type="entry name" value="C-terminal effector domain of the bipartite response regulators"/>
    <property type="match status" value="1"/>
</dbReference>
<dbReference type="GO" id="GO:0000160">
    <property type="term" value="P:phosphorelay signal transduction system"/>
    <property type="evidence" value="ECO:0007669"/>
    <property type="project" value="InterPro"/>
</dbReference>
<organism evidence="4 5">
    <name type="scientific">Polymorphospora rubra</name>
    <dbReference type="NCBI Taxonomy" id="338584"/>
    <lineage>
        <taxon>Bacteria</taxon>
        <taxon>Bacillati</taxon>
        <taxon>Actinomycetota</taxon>
        <taxon>Actinomycetes</taxon>
        <taxon>Micromonosporales</taxon>
        <taxon>Micromonosporaceae</taxon>
        <taxon>Polymorphospora</taxon>
    </lineage>
</organism>
<dbReference type="PROSITE" id="PS51755">
    <property type="entry name" value="OMPR_PHOB"/>
    <property type="match status" value="1"/>
</dbReference>
<dbReference type="CDD" id="cd00383">
    <property type="entry name" value="trans_reg_C"/>
    <property type="match status" value="1"/>
</dbReference>
<evidence type="ECO:0000313" key="5">
    <source>
        <dbReference type="Proteomes" id="UP000680866"/>
    </source>
</evidence>
<proteinExistence type="predicted"/>
<name>A0A810N1M1_9ACTN</name>
<dbReference type="Pfam" id="PF00486">
    <property type="entry name" value="Trans_reg_C"/>
    <property type="match status" value="1"/>
</dbReference>
<dbReference type="InterPro" id="IPR016032">
    <property type="entry name" value="Sig_transdc_resp-reg_C-effctor"/>
</dbReference>
<dbReference type="AlphaFoldDB" id="A0A810N1M1"/>
<evidence type="ECO:0000259" key="3">
    <source>
        <dbReference type="PROSITE" id="PS51755"/>
    </source>
</evidence>
<dbReference type="SMART" id="SM00862">
    <property type="entry name" value="Trans_reg_C"/>
    <property type="match status" value="1"/>
</dbReference>
<protein>
    <recommendedName>
        <fullName evidence="3">OmpR/PhoB-type domain-containing protein</fullName>
    </recommendedName>
</protein>
<accession>A0A810N1M1</accession>
<dbReference type="Gene3D" id="1.10.10.10">
    <property type="entry name" value="Winged helix-like DNA-binding domain superfamily/Winged helix DNA-binding domain"/>
    <property type="match status" value="1"/>
</dbReference>
<dbReference type="GO" id="GO:0003677">
    <property type="term" value="F:DNA binding"/>
    <property type="evidence" value="ECO:0007669"/>
    <property type="project" value="UniProtKB-UniRule"/>
</dbReference>
<keyword evidence="1 2" id="KW-0238">DNA-binding</keyword>
<reference evidence="4" key="1">
    <citation type="submission" date="2020-08" db="EMBL/GenBank/DDBJ databases">
        <title>Whole genome shotgun sequence of Polymorphospora rubra NBRC 101157.</title>
        <authorList>
            <person name="Komaki H."/>
            <person name="Tamura T."/>
        </authorList>
    </citation>
    <scope>NUCLEOTIDE SEQUENCE</scope>
    <source>
        <strain evidence="4">NBRC 101157</strain>
    </source>
</reference>
<dbReference type="Proteomes" id="UP000680866">
    <property type="component" value="Chromosome"/>
</dbReference>
<sequence length="248" mass="25837">MVDGDVPLVVCVSADPTVRERVVRRLDDCGAVVLCADLTELRALLFPAQFMPPTAPAPAAAVPVGPVPVPSAPTPPGGIPPVVTYRPVGLTGEVLSPALSPPAVATLPAPAPTSWSVPPPRRGPVPSPGLAATYPGPPVEEADPTMPAGPIRLGELTIDAAGHLVTWRGEPLALTRLERAVLAVLASPPVAVWTYEQLFGSVWGGAYLGDTAILHSAMKRLRRKLRAADDDLRVQTVRGVGYRLAVPN</sequence>
<evidence type="ECO:0000313" key="4">
    <source>
        <dbReference type="EMBL" id="BCJ66109.1"/>
    </source>
</evidence>
<feature type="DNA-binding region" description="OmpR/PhoB-type" evidence="2">
    <location>
        <begin position="148"/>
        <end position="246"/>
    </location>
</feature>
<dbReference type="EMBL" id="AP023359">
    <property type="protein sequence ID" value="BCJ66109.1"/>
    <property type="molecule type" value="Genomic_DNA"/>
</dbReference>
<evidence type="ECO:0000256" key="1">
    <source>
        <dbReference type="ARBA" id="ARBA00023125"/>
    </source>
</evidence>
<keyword evidence="5" id="KW-1185">Reference proteome</keyword>
<dbReference type="GO" id="GO:0006355">
    <property type="term" value="P:regulation of DNA-templated transcription"/>
    <property type="evidence" value="ECO:0007669"/>
    <property type="project" value="InterPro"/>
</dbReference>
<dbReference type="InterPro" id="IPR036388">
    <property type="entry name" value="WH-like_DNA-bd_sf"/>
</dbReference>